<feature type="domain" description="Restriction endonuclease type IV Mrr" evidence="1">
    <location>
        <begin position="146"/>
        <end position="256"/>
    </location>
</feature>
<dbReference type="SUPFAM" id="SSF52980">
    <property type="entry name" value="Restriction endonuclease-like"/>
    <property type="match status" value="1"/>
</dbReference>
<keyword evidence="2" id="KW-0378">Hydrolase</keyword>
<keyword evidence="2" id="KW-0540">Nuclease</keyword>
<dbReference type="PANTHER" id="PTHR30015">
    <property type="entry name" value="MRR RESTRICTION SYSTEM PROTEIN"/>
    <property type="match status" value="1"/>
</dbReference>
<dbReference type="InterPro" id="IPR052906">
    <property type="entry name" value="Type_IV_Methyl-Rstrct_Enzyme"/>
</dbReference>
<keyword evidence="2" id="KW-0255">Endonuclease</keyword>
<protein>
    <submittedName>
        <fullName evidence="2">Restriction endonuclease</fullName>
    </submittedName>
</protein>
<keyword evidence="3" id="KW-1185">Reference proteome</keyword>
<name>A0A5D0IL14_9FLAO</name>
<accession>A0A5D0IL14</accession>
<evidence type="ECO:0000313" key="2">
    <source>
        <dbReference type="EMBL" id="TYA84236.1"/>
    </source>
</evidence>
<organism evidence="2 3">
    <name type="scientific">Seonamhaeicola marinus</name>
    <dbReference type="NCBI Taxonomy" id="1912246"/>
    <lineage>
        <taxon>Bacteria</taxon>
        <taxon>Pseudomonadati</taxon>
        <taxon>Bacteroidota</taxon>
        <taxon>Flavobacteriia</taxon>
        <taxon>Flavobacteriales</taxon>
        <taxon>Flavobacteriaceae</taxon>
    </lineage>
</organism>
<dbReference type="Gene3D" id="3.40.1350.10">
    <property type="match status" value="1"/>
</dbReference>
<dbReference type="AlphaFoldDB" id="A0A5D0IL14"/>
<dbReference type="GO" id="GO:0003677">
    <property type="term" value="F:DNA binding"/>
    <property type="evidence" value="ECO:0007669"/>
    <property type="project" value="InterPro"/>
</dbReference>
<dbReference type="GO" id="GO:0015666">
    <property type="term" value="F:restriction endodeoxyribonuclease activity"/>
    <property type="evidence" value="ECO:0007669"/>
    <property type="project" value="TreeGrafter"/>
</dbReference>
<evidence type="ECO:0000259" key="1">
    <source>
        <dbReference type="Pfam" id="PF04471"/>
    </source>
</evidence>
<dbReference type="InterPro" id="IPR007560">
    <property type="entry name" value="Restrct_endonuc_IV_Mrr"/>
</dbReference>
<comment type="caution">
    <text evidence="2">The sequence shown here is derived from an EMBL/GenBank/DDBJ whole genome shotgun (WGS) entry which is preliminary data.</text>
</comment>
<gene>
    <name evidence="2" type="ORF">FUA24_06190</name>
</gene>
<dbReference type="Proteomes" id="UP000323930">
    <property type="component" value="Unassembled WGS sequence"/>
</dbReference>
<evidence type="ECO:0000313" key="3">
    <source>
        <dbReference type="Proteomes" id="UP000323930"/>
    </source>
</evidence>
<sequence>MIFEHKDNCHPNDVFDDPNQGQCIYCNEKLQILELKEDPWDITDEIIETSHNSKKWEFINETGIEEEHYNLDLNSKEFETWLEYCNTCGWWRVIRQFLVSAEIHQLWTMFFGCSGTLKNLDITDINIPIEEATKYLIARYDDRFSINPKLFEDVVGNVFKDIGYNVHVTGYSNDGGIDVVLGNSSQNFVGVQVKRYKNKIKVEQIRAFAGALLLNGYNNGIFVTTSDYQPGAIKAAEQFKLKTLPIKLMNSDKFYDALKISQKSNSDPQYIIDMINDKQIEELKYYGWSQPNASL</sequence>
<dbReference type="GO" id="GO:0009307">
    <property type="term" value="P:DNA restriction-modification system"/>
    <property type="evidence" value="ECO:0007669"/>
    <property type="project" value="InterPro"/>
</dbReference>
<dbReference type="InterPro" id="IPR011335">
    <property type="entry name" value="Restrct_endonuc-II-like"/>
</dbReference>
<dbReference type="InterPro" id="IPR011856">
    <property type="entry name" value="tRNA_endonuc-like_dom_sf"/>
</dbReference>
<dbReference type="EMBL" id="VSDQ01000409">
    <property type="protein sequence ID" value="TYA84236.1"/>
    <property type="molecule type" value="Genomic_DNA"/>
</dbReference>
<proteinExistence type="predicted"/>
<reference evidence="2 3" key="1">
    <citation type="submission" date="2019-08" db="EMBL/GenBank/DDBJ databases">
        <title>Seonamhaeicola sediminis sp. nov., isolated from marine sediment.</title>
        <authorList>
            <person name="Cao W.R."/>
        </authorList>
    </citation>
    <scope>NUCLEOTIDE SEQUENCE [LARGE SCALE GENOMIC DNA]</scope>
    <source>
        <strain evidence="2 3">B011</strain>
    </source>
</reference>
<dbReference type="PANTHER" id="PTHR30015:SF7">
    <property type="entry name" value="TYPE IV METHYL-DIRECTED RESTRICTION ENZYME ECOKMRR"/>
    <property type="match status" value="1"/>
</dbReference>
<dbReference type="Pfam" id="PF04471">
    <property type="entry name" value="Mrr_cat"/>
    <property type="match status" value="1"/>
</dbReference>
<dbReference type="OrthoDB" id="9803736at2"/>